<organism evidence="1 2">
    <name type="scientific">Hypsizygus marmoreus</name>
    <name type="common">White beech mushroom</name>
    <name type="synonym">Agaricus marmoreus</name>
    <dbReference type="NCBI Taxonomy" id="39966"/>
    <lineage>
        <taxon>Eukaryota</taxon>
        <taxon>Fungi</taxon>
        <taxon>Dikarya</taxon>
        <taxon>Basidiomycota</taxon>
        <taxon>Agaricomycotina</taxon>
        <taxon>Agaricomycetes</taxon>
        <taxon>Agaricomycetidae</taxon>
        <taxon>Agaricales</taxon>
        <taxon>Tricholomatineae</taxon>
        <taxon>Lyophyllaceae</taxon>
        <taxon>Hypsizygus</taxon>
    </lineage>
</organism>
<dbReference type="EMBL" id="LUEZ02000040">
    <property type="protein sequence ID" value="RDB25824.1"/>
    <property type="molecule type" value="Genomic_DNA"/>
</dbReference>
<sequence>MSGTHYTSEDTRPRLTSKGRACMRNRDTWRYSKFLTSPYVAMLDASLRPLGYSIRRIGTHSYITFSQIILKVLFLVG</sequence>
<dbReference type="Proteomes" id="UP000076154">
    <property type="component" value="Unassembled WGS sequence"/>
</dbReference>
<protein>
    <submittedName>
        <fullName evidence="1">Uncharacterized protein</fullName>
    </submittedName>
</protein>
<dbReference type="InParanoid" id="A0A369K246"/>
<comment type="caution">
    <text evidence="1">The sequence shown here is derived from an EMBL/GenBank/DDBJ whole genome shotgun (WGS) entry which is preliminary data.</text>
</comment>
<dbReference type="AlphaFoldDB" id="A0A369K246"/>
<proteinExistence type="predicted"/>
<reference evidence="1" key="1">
    <citation type="submission" date="2018-04" db="EMBL/GenBank/DDBJ databases">
        <title>Whole genome sequencing of Hypsizygus marmoreus.</title>
        <authorList>
            <person name="Choi I.-G."/>
            <person name="Min B."/>
            <person name="Kim J.-G."/>
            <person name="Kim S."/>
            <person name="Oh Y.-L."/>
            <person name="Kong W.-S."/>
            <person name="Park H."/>
            <person name="Jeong J."/>
            <person name="Song E.-S."/>
        </authorList>
    </citation>
    <scope>NUCLEOTIDE SEQUENCE [LARGE SCALE GENOMIC DNA]</scope>
    <source>
        <strain evidence="1">51987-8</strain>
    </source>
</reference>
<keyword evidence="2" id="KW-1185">Reference proteome</keyword>
<gene>
    <name evidence="1" type="ORF">Hypma_006295</name>
</gene>
<name>A0A369K246_HYPMA</name>
<evidence type="ECO:0000313" key="2">
    <source>
        <dbReference type="Proteomes" id="UP000076154"/>
    </source>
</evidence>
<evidence type="ECO:0000313" key="1">
    <source>
        <dbReference type="EMBL" id="RDB25824.1"/>
    </source>
</evidence>
<accession>A0A369K246</accession>